<dbReference type="EMBL" id="MTYH01000003">
    <property type="protein sequence ID" value="PNP48600.1"/>
    <property type="molecule type" value="Genomic_DNA"/>
</dbReference>
<protein>
    <submittedName>
        <fullName evidence="2">Uncharacterized protein</fullName>
    </submittedName>
</protein>
<organism evidence="2 3">
    <name type="scientific">Trichoderma gamsii</name>
    <dbReference type="NCBI Taxonomy" id="398673"/>
    <lineage>
        <taxon>Eukaryota</taxon>
        <taxon>Fungi</taxon>
        <taxon>Dikarya</taxon>
        <taxon>Ascomycota</taxon>
        <taxon>Pezizomycotina</taxon>
        <taxon>Sordariomycetes</taxon>
        <taxon>Hypocreomycetidae</taxon>
        <taxon>Hypocreales</taxon>
        <taxon>Hypocreaceae</taxon>
        <taxon>Trichoderma</taxon>
    </lineage>
</organism>
<comment type="caution">
    <text evidence="2">The sequence shown here is derived from an EMBL/GenBank/DDBJ whole genome shotgun (WGS) entry which is preliminary data.</text>
</comment>
<feature type="region of interest" description="Disordered" evidence="1">
    <location>
        <begin position="59"/>
        <end position="110"/>
    </location>
</feature>
<evidence type="ECO:0000313" key="3">
    <source>
        <dbReference type="Proteomes" id="UP000236546"/>
    </source>
</evidence>
<gene>
    <name evidence="2" type="ORF">TGAMA5MH_00290</name>
</gene>
<reference evidence="2 3" key="1">
    <citation type="submission" date="2017-02" db="EMBL/GenBank/DDBJ databases">
        <title>Genomes of Trichoderma spp. with biocontrol activity.</title>
        <authorList>
            <person name="Gardiner D."/>
            <person name="Kazan K."/>
            <person name="Vos C."/>
            <person name="Harvey P."/>
        </authorList>
    </citation>
    <scope>NUCLEOTIDE SEQUENCE [LARGE SCALE GENOMIC DNA]</scope>
    <source>
        <strain evidence="2 3">A5MH</strain>
    </source>
</reference>
<dbReference type="Proteomes" id="UP000236546">
    <property type="component" value="Unassembled WGS sequence"/>
</dbReference>
<dbReference type="AlphaFoldDB" id="A0A2K0TST8"/>
<feature type="compositionally biased region" description="Acidic residues" evidence="1">
    <location>
        <begin position="66"/>
        <end position="85"/>
    </location>
</feature>
<evidence type="ECO:0000313" key="2">
    <source>
        <dbReference type="EMBL" id="PNP48600.1"/>
    </source>
</evidence>
<evidence type="ECO:0000256" key="1">
    <source>
        <dbReference type="SAM" id="MobiDB-lite"/>
    </source>
</evidence>
<sequence length="110" mass="12529">MTNHTLYRDYSQQSFDPDFFEWPSYVLLHAMYGDKMHNPYVAAVERKWGSLVIKDHHPKATRYVAEDAEPTSEEDTEDERDEDKEALEPDNGAGTRRGALNIDSPASPVG</sequence>
<proteinExistence type="predicted"/>
<accession>A0A2K0TST8</accession>
<name>A0A2K0TST8_9HYPO</name>